<evidence type="ECO:0000256" key="7">
    <source>
        <dbReference type="SAM" id="Coils"/>
    </source>
</evidence>
<dbReference type="Proteomes" id="UP000587760">
    <property type="component" value="Unassembled WGS sequence"/>
</dbReference>
<evidence type="ECO:0000256" key="3">
    <source>
        <dbReference type="ARBA" id="ARBA00022989"/>
    </source>
</evidence>
<dbReference type="InterPro" id="IPR004089">
    <property type="entry name" value="MCPsignal_dom"/>
</dbReference>
<accession>A0A841RC06</accession>
<sequence>MIISVSAAVTLILSILAVFFDLILLKIAISVFLFLIVVLSFISRAKGVNNAPVREKENKGDSDELKRLAARLKETEEAYRSLQRESREDKEKLETLIEGASYLNTALPMMKQLAGLVVDKTEESAMNLTENIFEISNRSSQVGNHISNFLNDLFSGDKSLKSNIDILSGEMNRINKLIEDFTAISKRYTLDMKQIDENVKTIKGFLDGIRDVSDRTGLLAINSSIEAARVGNAGKGFSVLAGEIQGLASSSKEISLQIEDVIAGISDRVDESFQALESEINMTLEQLNRTRSDLQEISSSLDDKIADVENHVKDSDSLSRTVTEQLGNVTVNMQYQDITRQILEHIMSTLNFYRTRMEENEPLLVAASEKKEKRDEILEKISSYFTIEDEWKLFGLQVHVGKSSDSDQEEEFKGNVEMF</sequence>
<keyword evidence="5 6" id="KW-0807">Transducer</keyword>
<keyword evidence="7" id="KW-0175">Coiled coil</keyword>
<feature type="coiled-coil region" evidence="7">
    <location>
        <begin position="58"/>
        <end position="92"/>
    </location>
</feature>
<reference evidence="9 10" key="1">
    <citation type="submission" date="2020-08" db="EMBL/GenBank/DDBJ databases">
        <title>Genomic Encyclopedia of Type Strains, Phase IV (KMG-IV): sequencing the most valuable type-strain genomes for metagenomic binning, comparative biology and taxonomic classification.</title>
        <authorList>
            <person name="Goeker M."/>
        </authorList>
    </citation>
    <scope>NUCLEOTIDE SEQUENCE [LARGE SCALE GENOMIC DNA]</scope>
    <source>
        <strain evidence="9 10">DSM 2461</strain>
    </source>
</reference>
<dbReference type="GO" id="GO:0007165">
    <property type="term" value="P:signal transduction"/>
    <property type="evidence" value="ECO:0007669"/>
    <property type="project" value="UniProtKB-KW"/>
</dbReference>
<dbReference type="RefSeq" id="WP_184747719.1">
    <property type="nucleotide sequence ID" value="NZ_JACHGJ010000006.1"/>
</dbReference>
<dbReference type="EMBL" id="JACHGJ010000006">
    <property type="protein sequence ID" value="MBB6481473.1"/>
    <property type="molecule type" value="Genomic_DNA"/>
</dbReference>
<dbReference type="Gene3D" id="1.10.287.950">
    <property type="entry name" value="Methyl-accepting chemotaxis protein"/>
    <property type="match status" value="1"/>
</dbReference>
<dbReference type="Pfam" id="PF00015">
    <property type="entry name" value="MCPsignal"/>
    <property type="match status" value="1"/>
</dbReference>
<protein>
    <submittedName>
        <fullName evidence="9">Methyl-accepting chemotaxis protein</fullName>
    </submittedName>
</protein>
<keyword evidence="2" id="KW-0812">Transmembrane</keyword>
<evidence type="ECO:0000313" key="10">
    <source>
        <dbReference type="Proteomes" id="UP000587760"/>
    </source>
</evidence>
<dbReference type="SUPFAM" id="SSF58104">
    <property type="entry name" value="Methyl-accepting chemotaxis protein (MCP) signaling domain"/>
    <property type="match status" value="1"/>
</dbReference>
<dbReference type="GO" id="GO:0016020">
    <property type="term" value="C:membrane"/>
    <property type="evidence" value="ECO:0007669"/>
    <property type="project" value="UniProtKB-SubCell"/>
</dbReference>
<dbReference type="SMART" id="SM00283">
    <property type="entry name" value="MA"/>
    <property type="match status" value="1"/>
</dbReference>
<evidence type="ECO:0000256" key="1">
    <source>
        <dbReference type="ARBA" id="ARBA00004141"/>
    </source>
</evidence>
<comment type="subcellular location">
    <subcellularLocation>
        <location evidence="1">Membrane</location>
        <topology evidence="1">Multi-pass membrane protein</topology>
    </subcellularLocation>
</comment>
<feature type="domain" description="Methyl-accepting transducer" evidence="8">
    <location>
        <begin position="192"/>
        <end position="334"/>
    </location>
</feature>
<evidence type="ECO:0000256" key="4">
    <source>
        <dbReference type="ARBA" id="ARBA00023136"/>
    </source>
</evidence>
<evidence type="ECO:0000256" key="5">
    <source>
        <dbReference type="ARBA" id="ARBA00023224"/>
    </source>
</evidence>
<dbReference type="PANTHER" id="PTHR32089">
    <property type="entry name" value="METHYL-ACCEPTING CHEMOTAXIS PROTEIN MCPB"/>
    <property type="match status" value="1"/>
</dbReference>
<dbReference type="PROSITE" id="PS50111">
    <property type="entry name" value="CHEMOTAXIS_TRANSDUC_2"/>
    <property type="match status" value="1"/>
</dbReference>
<comment type="caution">
    <text evidence="9">The sequence shown here is derived from an EMBL/GenBank/DDBJ whole genome shotgun (WGS) entry which is preliminary data.</text>
</comment>
<name>A0A841RC06_9SPIO</name>
<keyword evidence="4" id="KW-0472">Membrane</keyword>
<gene>
    <name evidence="9" type="ORF">HNR50_003153</name>
</gene>
<feature type="coiled-coil region" evidence="7">
    <location>
        <begin position="273"/>
        <end position="304"/>
    </location>
</feature>
<dbReference type="PANTHER" id="PTHR32089:SF119">
    <property type="entry name" value="METHYL-ACCEPTING CHEMOTAXIS PROTEIN CTPL"/>
    <property type="match status" value="1"/>
</dbReference>
<evidence type="ECO:0000256" key="6">
    <source>
        <dbReference type="PROSITE-ProRule" id="PRU00284"/>
    </source>
</evidence>
<dbReference type="AlphaFoldDB" id="A0A841RC06"/>
<proteinExistence type="predicted"/>
<evidence type="ECO:0000313" key="9">
    <source>
        <dbReference type="EMBL" id="MBB6481473.1"/>
    </source>
</evidence>
<keyword evidence="3" id="KW-1133">Transmembrane helix</keyword>
<evidence type="ECO:0000259" key="8">
    <source>
        <dbReference type="PROSITE" id="PS50111"/>
    </source>
</evidence>
<keyword evidence="10" id="KW-1185">Reference proteome</keyword>
<organism evidence="9 10">
    <name type="scientific">Spirochaeta isovalerica</name>
    <dbReference type="NCBI Taxonomy" id="150"/>
    <lineage>
        <taxon>Bacteria</taxon>
        <taxon>Pseudomonadati</taxon>
        <taxon>Spirochaetota</taxon>
        <taxon>Spirochaetia</taxon>
        <taxon>Spirochaetales</taxon>
        <taxon>Spirochaetaceae</taxon>
        <taxon>Spirochaeta</taxon>
    </lineage>
</organism>
<evidence type="ECO:0000256" key="2">
    <source>
        <dbReference type="ARBA" id="ARBA00022692"/>
    </source>
</evidence>